<dbReference type="PANTHER" id="PTHR43336">
    <property type="entry name" value="OXYGEN SENSOR HISTIDINE KINASE RESPONSE REGULATOR DEVS/DOSS"/>
    <property type="match status" value="1"/>
</dbReference>
<feature type="domain" description="Guanylate cyclase" evidence="7">
    <location>
        <begin position="587"/>
        <end position="777"/>
    </location>
</feature>
<dbReference type="GO" id="GO:0009190">
    <property type="term" value="P:cyclic nucleotide biosynthetic process"/>
    <property type="evidence" value="ECO:0007669"/>
    <property type="project" value="InterPro"/>
</dbReference>
<comment type="subcellular location">
    <subcellularLocation>
        <location evidence="1">Membrane</location>
        <topology evidence="1">Multi-pass membrane protein</topology>
    </subcellularLocation>
</comment>
<keyword evidence="2 6" id="KW-0812">Transmembrane</keyword>
<dbReference type="CDD" id="cd07302">
    <property type="entry name" value="CHD"/>
    <property type="match status" value="1"/>
</dbReference>
<dbReference type="Proteomes" id="UP001489004">
    <property type="component" value="Unassembled WGS sequence"/>
</dbReference>
<dbReference type="AlphaFoldDB" id="A0AAW1Q5G4"/>
<evidence type="ECO:0000313" key="8">
    <source>
        <dbReference type="EMBL" id="KAK9817269.1"/>
    </source>
</evidence>
<sequence length="949" mass="103954">MAENTASTSRTAVESFSGQIESSQALLPDDNASEGSQLAQRPSWYSSPPHLVINTEDTPPSPGNPAVKGNQILPEPAEFGQATPLSPVPSFGKPKRYRPSVAAIKKATQPKPPKAPSAPLLAPSGNASRGRTSFSLNRQPSTTGSIFDSLDQESTRNWRKHVVAILDGIHVSIAVVILTVIVLFMDDFRLAAFPPTMDRWCGYTAIMIFIVFSVELTVASIARPRFFLHFYFLIDLVATLSILLDIPHIAQAINGNTIPEGLNSSALARGTTNSVGTRVRQITRVTRILRLMRLVSLWQQFQLNQEARAMEMRAGLAPSKDRASRNAQRSRVGQKLSDLTTRRVIIGVLGLLLVIPAFNINSGLYGDYPDLGGGGLSMLHSMYLAEGESGAFTAAKDVYIKGTVYNLWKMTGDVLKLSVANHTFLDLDDSSWRPTELEIIWTGTPACAARAWADCYVSSALFDVRWNSQMAAALNLLRTLMIVIVLGLGAVLFNRDATRLVLRPIERMLKKVKDVSENPLAKTTAAAAADGTSEPQMETRILENSINKICSLLAIGFGDAGAEVIADNMKSGGDLNPMVPGSKVTAIFGFCDIRNFTDTTEVLQEEVMEYVNSIAKIVHMEVSLHRGSPNKNIGDAFLLVWKLPREFKQADLQSPSQRALNAPKGLPELPGAMDDKQAIAAYDPGMDKLTRARWQVARDLADRALAAFIIIHAALKRSRRLAEYSLREDLNARMPNFQVRMGFGLHAGWAIEGAIGSEYKIDASYLSPNVNMASRLEAATKQFGTTMLLSEDIYRMLSPIVRKRVRQIDCVTVKGSVKPLGIYTYDICLDNVTAPDVSVHHPGQPRKSASPETYSMSAYDNEFAEHPDLINTWGATPAFIEAFGRGFEAYLSGDWAAAKVALEETRTMRKGVGEEVVVDGPSTTLLEFMGRSDFVAPADWEGFRELTEK</sequence>
<evidence type="ECO:0000256" key="1">
    <source>
        <dbReference type="ARBA" id="ARBA00004141"/>
    </source>
</evidence>
<feature type="transmembrane region" description="Helical" evidence="6">
    <location>
        <begin position="472"/>
        <end position="493"/>
    </location>
</feature>
<dbReference type="GO" id="GO:0035556">
    <property type="term" value="P:intracellular signal transduction"/>
    <property type="evidence" value="ECO:0007669"/>
    <property type="project" value="InterPro"/>
</dbReference>
<dbReference type="Pfam" id="PF00211">
    <property type="entry name" value="Guanylate_cyc"/>
    <property type="match status" value="1"/>
</dbReference>
<name>A0AAW1Q5G4_9CHLO</name>
<evidence type="ECO:0000256" key="3">
    <source>
        <dbReference type="ARBA" id="ARBA00022989"/>
    </source>
</evidence>
<organism evidence="8 9">
    <name type="scientific">[Myrmecia] bisecta</name>
    <dbReference type="NCBI Taxonomy" id="41462"/>
    <lineage>
        <taxon>Eukaryota</taxon>
        <taxon>Viridiplantae</taxon>
        <taxon>Chlorophyta</taxon>
        <taxon>core chlorophytes</taxon>
        <taxon>Trebouxiophyceae</taxon>
        <taxon>Trebouxiales</taxon>
        <taxon>Trebouxiaceae</taxon>
        <taxon>Myrmecia</taxon>
    </lineage>
</organism>
<comment type="caution">
    <text evidence="8">The sequence shown here is derived from an EMBL/GenBank/DDBJ whole genome shotgun (WGS) entry which is preliminary data.</text>
</comment>
<keyword evidence="9" id="KW-1185">Reference proteome</keyword>
<dbReference type="InterPro" id="IPR001054">
    <property type="entry name" value="A/G_cyclase"/>
</dbReference>
<dbReference type="Gene3D" id="3.30.70.1230">
    <property type="entry name" value="Nucleotide cyclase"/>
    <property type="match status" value="1"/>
</dbReference>
<evidence type="ECO:0000256" key="4">
    <source>
        <dbReference type="ARBA" id="ARBA00023136"/>
    </source>
</evidence>
<feature type="transmembrane region" description="Helical" evidence="6">
    <location>
        <begin position="228"/>
        <end position="246"/>
    </location>
</feature>
<dbReference type="Gene3D" id="1.20.120.350">
    <property type="entry name" value="Voltage-gated potassium channels. Chain C"/>
    <property type="match status" value="1"/>
</dbReference>
<feature type="compositionally biased region" description="Polar residues" evidence="5">
    <location>
        <begin position="33"/>
        <end position="46"/>
    </location>
</feature>
<feature type="region of interest" description="Disordered" evidence="5">
    <location>
        <begin position="1"/>
        <end position="136"/>
    </location>
</feature>
<evidence type="ECO:0000256" key="6">
    <source>
        <dbReference type="SAM" id="Phobius"/>
    </source>
</evidence>
<evidence type="ECO:0000256" key="5">
    <source>
        <dbReference type="SAM" id="MobiDB-lite"/>
    </source>
</evidence>
<dbReference type="SUPFAM" id="SSF55073">
    <property type="entry name" value="Nucleotide cyclase"/>
    <property type="match status" value="1"/>
</dbReference>
<feature type="transmembrane region" description="Helical" evidence="6">
    <location>
        <begin position="200"/>
        <end position="222"/>
    </location>
</feature>
<feature type="compositionally biased region" description="Polar residues" evidence="5">
    <location>
        <begin position="1"/>
        <end position="25"/>
    </location>
</feature>
<feature type="compositionally biased region" description="Polar residues" evidence="5">
    <location>
        <begin position="125"/>
        <end position="136"/>
    </location>
</feature>
<dbReference type="InterPro" id="IPR029787">
    <property type="entry name" value="Nucleotide_cyclase"/>
</dbReference>
<proteinExistence type="predicted"/>
<dbReference type="InterPro" id="IPR027359">
    <property type="entry name" value="Volt_channel_dom_sf"/>
</dbReference>
<evidence type="ECO:0000313" key="9">
    <source>
        <dbReference type="Proteomes" id="UP001489004"/>
    </source>
</evidence>
<evidence type="ECO:0000259" key="7">
    <source>
        <dbReference type="PROSITE" id="PS50125"/>
    </source>
</evidence>
<feature type="region of interest" description="Disordered" evidence="5">
    <location>
        <begin position="652"/>
        <end position="671"/>
    </location>
</feature>
<accession>A0AAW1Q5G4</accession>
<dbReference type="PANTHER" id="PTHR43336:SF3">
    <property type="entry name" value="GUANYLATE CYCLASE DOMAIN-CONTAINING PROTEIN"/>
    <property type="match status" value="1"/>
</dbReference>
<keyword evidence="3 6" id="KW-1133">Transmembrane helix</keyword>
<feature type="transmembrane region" description="Helical" evidence="6">
    <location>
        <begin position="169"/>
        <end position="188"/>
    </location>
</feature>
<protein>
    <recommendedName>
        <fullName evidence="7">Guanylate cyclase domain-containing protein</fullName>
    </recommendedName>
</protein>
<dbReference type="GO" id="GO:0016020">
    <property type="term" value="C:membrane"/>
    <property type="evidence" value="ECO:0007669"/>
    <property type="project" value="UniProtKB-SubCell"/>
</dbReference>
<dbReference type="EMBL" id="JALJOR010000005">
    <property type="protein sequence ID" value="KAK9817269.1"/>
    <property type="molecule type" value="Genomic_DNA"/>
</dbReference>
<gene>
    <name evidence="8" type="ORF">WJX72_012075</name>
</gene>
<feature type="transmembrane region" description="Helical" evidence="6">
    <location>
        <begin position="344"/>
        <end position="365"/>
    </location>
</feature>
<evidence type="ECO:0000256" key="2">
    <source>
        <dbReference type="ARBA" id="ARBA00022692"/>
    </source>
</evidence>
<dbReference type="PROSITE" id="PS50125">
    <property type="entry name" value="GUANYLATE_CYCLASE_2"/>
    <property type="match status" value="1"/>
</dbReference>
<keyword evidence="4 6" id="KW-0472">Membrane</keyword>
<dbReference type="GO" id="GO:0005216">
    <property type="term" value="F:monoatomic ion channel activity"/>
    <property type="evidence" value="ECO:0007669"/>
    <property type="project" value="InterPro"/>
</dbReference>
<reference evidence="8 9" key="1">
    <citation type="journal article" date="2024" name="Nat. Commun.">
        <title>Phylogenomics reveals the evolutionary origins of lichenization in chlorophyte algae.</title>
        <authorList>
            <person name="Puginier C."/>
            <person name="Libourel C."/>
            <person name="Otte J."/>
            <person name="Skaloud P."/>
            <person name="Haon M."/>
            <person name="Grisel S."/>
            <person name="Petersen M."/>
            <person name="Berrin J.G."/>
            <person name="Delaux P.M."/>
            <person name="Dal Grande F."/>
            <person name="Keller J."/>
        </authorList>
    </citation>
    <scope>NUCLEOTIDE SEQUENCE [LARGE SCALE GENOMIC DNA]</scope>
    <source>
        <strain evidence="8 9">SAG 2043</strain>
    </source>
</reference>